<comment type="caution">
    <text evidence="1">The sequence shown here is derived from an EMBL/GenBank/DDBJ whole genome shotgun (WGS) entry which is preliminary data.</text>
</comment>
<evidence type="ECO:0000313" key="1">
    <source>
        <dbReference type="EMBL" id="KAL1276692.1"/>
    </source>
</evidence>
<sequence>MKFGWQTAKSHILRDITSSEEETHLYLPREDLPAQDQEVEDCGGGEGWGEGELAAAVKLRCQPAHVKRDGMMLMFQT</sequence>
<protein>
    <submittedName>
        <fullName evidence="1">Uncharacterized protein</fullName>
    </submittedName>
</protein>
<evidence type="ECO:0000313" key="2">
    <source>
        <dbReference type="Proteomes" id="UP001558613"/>
    </source>
</evidence>
<reference evidence="1 2" key="1">
    <citation type="submission" date="2023-09" db="EMBL/GenBank/DDBJ databases">
        <authorList>
            <person name="Wang M."/>
        </authorList>
    </citation>
    <scope>NUCLEOTIDE SEQUENCE [LARGE SCALE GENOMIC DNA]</scope>
    <source>
        <strain evidence="1">GT-2023</strain>
        <tissue evidence="1">Liver</tissue>
    </source>
</reference>
<dbReference type="Proteomes" id="UP001558613">
    <property type="component" value="Unassembled WGS sequence"/>
</dbReference>
<dbReference type="EMBL" id="JAYMGO010000004">
    <property type="protein sequence ID" value="KAL1276692.1"/>
    <property type="molecule type" value="Genomic_DNA"/>
</dbReference>
<organism evidence="1 2">
    <name type="scientific">Cirrhinus molitorella</name>
    <name type="common">mud carp</name>
    <dbReference type="NCBI Taxonomy" id="172907"/>
    <lineage>
        <taxon>Eukaryota</taxon>
        <taxon>Metazoa</taxon>
        <taxon>Chordata</taxon>
        <taxon>Craniata</taxon>
        <taxon>Vertebrata</taxon>
        <taxon>Euteleostomi</taxon>
        <taxon>Actinopterygii</taxon>
        <taxon>Neopterygii</taxon>
        <taxon>Teleostei</taxon>
        <taxon>Ostariophysi</taxon>
        <taxon>Cypriniformes</taxon>
        <taxon>Cyprinidae</taxon>
        <taxon>Labeoninae</taxon>
        <taxon>Labeonini</taxon>
        <taxon>Cirrhinus</taxon>
    </lineage>
</organism>
<proteinExistence type="predicted"/>
<gene>
    <name evidence="1" type="ORF">QQF64_036315</name>
</gene>
<accession>A0ABR3NI68</accession>
<name>A0ABR3NI68_9TELE</name>
<keyword evidence="2" id="KW-1185">Reference proteome</keyword>